<evidence type="ECO:0000256" key="2">
    <source>
        <dbReference type="ARBA" id="ARBA00022515"/>
    </source>
</evidence>
<evidence type="ECO:0000256" key="12">
    <source>
        <dbReference type="HAMAP-Rule" id="MF_00974"/>
    </source>
</evidence>
<dbReference type="EMBL" id="MPDM01000004">
    <property type="protein sequence ID" value="OKL49309.1"/>
    <property type="molecule type" value="Genomic_DNA"/>
</dbReference>
<dbReference type="SUPFAM" id="SSF56731">
    <property type="entry name" value="DNA primase core"/>
    <property type="match status" value="1"/>
</dbReference>
<dbReference type="FunFam" id="3.90.980.10:FF:000001">
    <property type="entry name" value="DNA primase"/>
    <property type="match status" value="1"/>
</dbReference>
<evidence type="ECO:0000256" key="3">
    <source>
        <dbReference type="ARBA" id="ARBA00022679"/>
    </source>
</evidence>
<dbReference type="Gene3D" id="3.90.980.10">
    <property type="entry name" value="DNA primase, catalytic core, N-terminal domain"/>
    <property type="match status" value="1"/>
</dbReference>
<dbReference type="InterPro" id="IPR002694">
    <property type="entry name" value="Znf_CHC2"/>
</dbReference>
<dbReference type="InterPro" id="IPR013173">
    <property type="entry name" value="DNA_primase_DnaG_DnaB-bd_dom"/>
</dbReference>
<comment type="similarity">
    <text evidence="12 13">Belongs to the DnaG primase family.</text>
</comment>
<dbReference type="FunFam" id="3.90.580.10:FF:000001">
    <property type="entry name" value="DNA primase"/>
    <property type="match status" value="1"/>
</dbReference>
<dbReference type="Proteomes" id="UP000186465">
    <property type="component" value="Unassembled WGS sequence"/>
</dbReference>
<dbReference type="InterPro" id="IPR019475">
    <property type="entry name" value="DNA_primase_DnaB-bd"/>
</dbReference>
<dbReference type="GO" id="GO:0005737">
    <property type="term" value="C:cytoplasm"/>
    <property type="evidence" value="ECO:0007669"/>
    <property type="project" value="TreeGrafter"/>
</dbReference>
<dbReference type="GO" id="GO:0000428">
    <property type="term" value="C:DNA-directed RNA polymerase complex"/>
    <property type="evidence" value="ECO:0007669"/>
    <property type="project" value="UniProtKB-KW"/>
</dbReference>
<keyword evidence="4 12" id="KW-0548">Nucleotidyltransferase</keyword>
<keyword evidence="9" id="KW-0460">Magnesium</keyword>
<evidence type="ECO:0000256" key="9">
    <source>
        <dbReference type="ARBA" id="ARBA00022842"/>
    </source>
</evidence>
<evidence type="ECO:0000256" key="4">
    <source>
        <dbReference type="ARBA" id="ARBA00022695"/>
    </source>
</evidence>
<dbReference type="PANTHER" id="PTHR30313:SF2">
    <property type="entry name" value="DNA PRIMASE"/>
    <property type="match status" value="1"/>
</dbReference>
<evidence type="ECO:0000313" key="17">
    <source>
        <dbReference type="EMBL" id="OKL49309.1"/>
    </source>
</evidence>
<evidence type="ECO:0000256" key="1">
    <source>
        <dbReference type="ARBA" id="ARBA00022478"/>
    </source>
</evidence>
<dbReference type="Pfam" id="PF10410">
    <property type="entry name" value="DnaB_bind"/>
    <property type="match status" value="1"/>
</dbReference>
<dbReference type="Pfam" id="PF13662">
    <property type="entry name" value="Toprim_4"/>
    <property type="match status" value="1"/>
</dbReference>
<dbReference type="EC" id="2.7.7.101" evidence="12"/>
<dbReference type="PROSITE" id="PS50880">
    <property type="entry name" value="TOPRIM"/>
    <property type="match status" value="1"/>
</dbReference>
<comment type="cofactor">
    <cofactor evidence="12 13 14">
        <name>Zn(2+)</name>
        <dbReference type="ChEBI" id="CHEBI:29105"/>
    </cofactor>
    <text evidence="12 13 14">Binds 1 zinc ion per monomer.</text>
</comment>
<feature type="domain" description="Toprim" evidence="16">
    <location>
        <begin position="262"/>
        <end position="360"/>
    </location>
</feature>
<comment type="domain">
    <text evidence="12">Contains an N-terminal zinc-binding domain, a central core domain that contains the primase activity, and a C-terminal DnaB-binding domain.</text>
</comment>
<dbReference type="NCBIfam" id="TIGR01391">
    <property type="entry name" value="dnaG"/>
    <property type="match status" value="1"/>
</dbReference>
<evidence type="ECO:0000256" key="14">
    <source>
        <dbReference type="PIRSR" id="PIRSR002811-1"/>
    </source>
</evidence>
<dbReference type="InterPro" id="IPR037068">
    <property type="entry name" value="DNA_primase_core_N_sf"/>
</dbReference>
<keyword evidence="2 12" id="KW-0639">Primosome</keyword>
<dbReference type="SUPFAM" id="SSF57783">
    <property type="entry name" value="Zinc beta-ribbon"/>
    <property type="match status" value="1"/>
</dbReference>
<evidence type="ECO:0000256" key="6">
    <source>
        <dbReference type="ARBA" id="ARBA00022723"/>
    </source>
</evidence>
<dbReference type="Gene3D" id="3.90.580.10">
    <property type="entry name" value="Zinc finger, CHC2-type domain"/>
    <property type="match status" value="1"/>
</dbReference>
<keyword evidence="10 12" id="KW-0238">DNA-binding</keyword>
<dbReference type="HAMAP" id="MF_00974">
    <property type="entry name" value="DNA_primase_DnaG"/>
    <property type="match status" value="1"/>
</dbReference>
<feature type="region of interest" description="Disordered" evidence="15">
    <location>
        <begin position="451"/>
        <end position="485"/>
    </location>
</feature>
<dbReference type="OrthoDB" id="9803773at2"/>
<dbReference type="AlphaFoldDB" id="A0A1Q5PP70"/>
<name>A0A1Q5PP70_9ACTO</name>
<keyword evidence="6 12" id="KW-0479">Metal-binding</keyword>
<dbReference type="InterPro" id="IPR050219">
    <property type="entry name" value="DnaG_primase"/>
</dbReference>
<dbReference type="Gene3D" id="3.40.1360.10">
    <property type="match status" value="1"/>
</dbReference>
<keyword evidence="7 12" id="KW-0863">Zinc-finger</keyword>
<evidence type="ECO:0000259" key="16">
    <source>
        <dbReference type="PROSITE" id="PS50880"/>
    </source>
</evidence>
<feature type="zinc finger region" description="CHC2-type" evidence="12 14">
    <location>
        <begin position="41"/>
        <end position="65"/>
    </location>
</feature>
<dbReference type="GO" id="GO:0003899">
    <property type="term" value="F:DNA-directed RNA polymerase activity"/>
    <property type="evidence" value="ECO:0007669"/>
    <property type="project" value="UniProtKB-UniRule"/>
</dbReference>
<reference evidence="18" key="1">
    <citation type="submission" date="2016-11" db="EMBL/GenBank/DDBJ databases">
        <title>Actinomyces gypaetusis sp. nov. isolated from Gypaetus barbatus in Qinghai Tibet Plateau China.</title>
        <authorList>
            <person name="Meng X."/>
        </authorList>
    </citation>
    <scope>NUCLEOTIDE SEQUENCE [LARGE SCALE GENOMIC DNA]</scope>
    <source>
        <strain evidence="18">DSM 15383</strain>
    </source>
</reference>
<dbReference type="CDD" id="cd03364">
    <property type="entry name" value="TOPRIM_DnaG_primases"/>
    <property type="match status" value="1"/>
</dbReference>
<evidence type="ECO:0000256" key="13">
    <source>
        <dbReference type="PIRNR" id="PIRNR002811"/>
    </source>
</evidence>
<evidence type="ECO:0000256" key="5">
    <source>
        <dbReference type="ARBA" id="ARBA00022705"/>
    </source>
</evidence>
<sequence>MAGLIKREDIAAVREAASIRDIVGEHVSLRPAGMNSEKGLCPFHDEKTPSFHVRTELNVWHCFGCGEGGDVISFVQKLHHLSFTEAVEYLADKTGITLHYEEGQGPRRTEEPGRRQRLIEAHRLAEQFFQEQLATPQARAGREFLASRGFDRDAAARFGIGYSPDSWDALSRHLRGRGFTEAELVASGLVSQGSRGTYDRFRGRLMWPIRDITGATVGFGARILTDAKDQPKYLNTPETAIYKKSKVLYGLDLAKGDISKLKQVVVVEGYTDVMAAHLAGVPTAVATCGTAFGSEHAKILRRLIGESMDSASGVVLSDGQVRGGEVIFTFDGDAAGQKAALRAFAEDQNFAAQTYVAIEKSGLDPCDLRLQQGNQAVVNLVNQREPLFAFVIRTALSGLDLNTVEGRATGMRAAAQIVAGIRDAALRSGYARELAGWVSLPEDEVLKAVRSYRSRSRQGSSPQQFAGGSPQTPSARPSPRRGKTLQDPVIRAEGEAMAAILQRPAAAVEADFDSYASDVFTVPTLRAVHDLIRSVGGVRRFQELLIESDESHAVKRWNEEIREASGGTLDGALTSLMVKSLPSDSVEGEKRFAVSVIKSIYRMWLTRQIADLRGALQRASGDDEEGRKLFTHLMELEQVRRQLGN</sequence>
<keyword evidence="1 12" id="KW-0240">DNA-directed RNA polymerase</keyword>
<dbReference type="InterPro" id="IPR006295">
    <property type="entry name" value="DNA_primase_DnaG"/>
</dbReference>
<dbReference type="PANTHER" id="PTHR30313">
    <property type="entry name" value="DNA PRIMASE"/>
    <property type="match status" value="1"/>
</dbReference>
<evidence type="ECO:0000256" key="15">
    <source>
        <dbReference type="SAM" id="MobiDB-lite"/>
    </source>
</evidence>
<accession>A0A1Q5PP70</accession>
<proteinExistence type="inferred from homology"/>
<comment type="catalytic activity">
    <reaction evidence="12">
        <text>ssDNA + n NTP = ssDNA/pppN(pN)n-1 hybrid + (n-1) diphosphate.</text>
        <dbReference type="EC" id="2.7.7.101"/>
    </reaction>
</comment>
<keyword evidence="18" id="KW-1185">Reference proteome</keyword>
<dbReference type="GO" id="GO:0003677">
    <property type="term" value="F:DNA binding"/>
    <property type="evidence" value="ECO:0007669"/>
    <property type="project" value="UniProtKB-KW"/>
</dbReference>
<dbReference type="InterPro" id="IPR034151">
    <property type="entry name" value="TOPRIM_DnaG_bac"/>
</dbReference>
<dbReference type="GO" id="GO:1990077">
    <property type="term" value="C:primosome complex"/>
    <property type="evidence" value="ECO:0007669"/>
    <property type="project" value="UniProtKB-KW"/>
</dbReference>
<dbReference type="PIRSF" id="PIRSF002811">
    <property type="entry name" value="DnaG"/>
    <property type="match status" value="1"/>
</dbReference>
<comment type="caution">
    <text evidence="17">The sequence shown here is derived from an EMBL/GenBank/DDBJ whole genome shotgun (WGS) entry which is preliminary data.</text>
</comment>
<dbReference type="InterPro" id="IPR006171">
    <property type="entry name" value="TOPRIM_dom"/>
</dbReference>
<dbReference type="GO" id="GO:0008270">
    <property type="term" value="F:zinc ion binding"/>
    <property type="evidence" value="ECO:0007669"/>
    <property type="project" value="UniProtKB-UniRule"/>
</dbReference>
<keyword evidence="3 12" id="KW-0808">Transferase</keyword>
<evidence type="ECO:0000256" key="8">
    <source>
        <dbReference type="ARBA" id="ARBA00022833"/>
    </source>
</evidence>
<dbReference type="SMART" id="SM00400">
    <property type="entry name" value="ZnF_CHCC"/>
    <property type="match status" value="1"/>
</dbReference>
<evidence type="ECO:0000256" key="10">
    <source>
        <dbReference type="ARBA" id="ARBA00023125"/>
    </source>
</evidence>
<keyword evidence="5 12" id="KW-0235">DNA replication</keyword>
<evidence type="ECO:0000256" key="7">
    <source>
        <dbReference type="ARBA" id="ARBA00022771"/>
    </source>
</evidence>
<dbReference type="SMART" id="SM00493">
    <property type="entry name" value="TOPRIM"/>
    <property type="match status" value="1"/>
</dbReference>
<dbReference type="GO" id="GO:0006269">
    <property type="term" value="P:DNA replication, synthesis of primer"/>
    <property type="evidence" value="ECO:0007669"/>
    <property type="project" value="UniProtKB-UniRule"/>
</dbReference>
<gene>
    <name evidence="12" type="primary">dnaG</name>
    <name evidence="17" type="ORF">BM477_04840</name>
</gene>
<evidence type="ECO:0000256" key="11">
    <source>
        <dbReference type="ARBA" id="ARBA00023163"/>
    </source>
</evidence>
<comment type="subunit">
    <text evidence="12">Monomer. Interacts with DnaB.</text>
</comment>
<dbReference type="Pfam" id="PF08278">
    <property type="entry name" value="DnaG_DnaB_bind"/>
    <property type="match status" value="1"/>
</dbReference>
<protein>
    <recommendedName>
        <fullName evidence="12 13">DNA primase</fullName>
        <ecNumber evidence="12">2.7.7.101</ecNumber>
    </recommendedName>
</protein>
<dbReference type="RefSeq" id="WP_075361549.1">
    <property type="nucleotide sequence ID" value="NZ_MPDM01000004.1"/>
</dbReference>
<organism evidence="17 18">
    <name type="scientific">Boudabousia marimammalium</name>
    <dbReference type="NCBI Taxonomy" id="156892"/>
    <lineage>
        <taxon>Bacteria</taxon>
        <taxon>Bacillati</taxon>
        <taxon>Actinomycetota</taxon>
        <taxon>Actinomycetes</taxon>
        <taxon>Actinomycetales</taxon>
        <taxon>Actinomycetaceae</taxon>
        <taxon>Boudabousia</taxon>
    </lineage>
</organism>
<keyword evidence="11 12" id="KW-0804">Transcription</keyword>
<dbReference type="Pfam" id="PF01807">
    <property type="entry name" value="Zn_ribbon_DnaG"/>
    <property type="match status" value="1"/>
</dbReference>
<keyword evidence="8 12" id="KW-0862">Zinc</keyword>
<comment type="function">
    <text evidence="12 13">RNA polymerase that catalyzes the synthesis of short RNA molecules used as primers for DNA polymerase during DNA replication.</text>
</comment>
<dbReference type="InterPro" id="IPR030846">
    <property type="entry name" value="DnaG_bac"/>
</dbReference>
<dbReference type="InterPro" id="IPR013264">
    <property type="entry name" value="DNAG_N"/>
</dbReference>
<dbReference type="STRING" id="156892.BM477_04840"/>
<dbReference type="InterPro" id="IPR036977">
    <property type="entry name" value="DNA_primase_Znf_CHC2"/>
</dbReference>
<evidence type="ECO:0000313" key="18">
    <source>
        <dbReference type="Proteomes" id="UP000186465"/>
    </source>
</evidence>
<dbReference type="Pfam" id="PF08275">
    <property type="entry name" value="DNAG_N"/>
    <property type="match status" value="1"/>
</dbReference>